<keyword evidence="2" id="KW-0808">Transferase</keyword>
<feature type="region of interest" description="Disordered" evidence="1">
    <location>
        <begin position="851"/>
        <end position="872"/>
    </location>
</feature>
<organism evidence="2">
    <name type="scientific">Downy mildew lesion associated ormycovirus 6</name>
    <dbReference type="NCBI Taxonomy" id="3162774"/>
    <lineage>
        <taxon>Viruses</taxon>
        <taxon>Riboviria</taxon>
    </lineage>
</organism>
<dbReference type="GO" id="GO:0003968">
    <property type="term" value="F:RNA-directed RNA polymerase activity"/>
    <property type="evidence" value="ECO:0007669"/>
    <property type="project" value="UniProtKB-KW"/>
</dbReference>
<feature type="compositionally biased region" description="Acidic residues" evidence="1">
    <location>
        <begin position="863"/>
        <end position="872"/>
    </location>
</feature>
<reference evidence="2" key="2">
    <citation type="submission" date="2022-01" db="EMBL/GenBank/DDBJ databases">
        <authorList>
            <person name="Forgia M."/>
            <person name="Chiapello M."/>
            <person name="Daghino S."/>
            <person name="Pacifico D."/>
            <person name="Crucitti D."/>
            <person name="Oliva D."/>
            <person name="Turina M."/>
        </authorList>
    </citation>
    <scope>NUCLEOTIDE SEQUENCE</scope>
    <source>
        <strain evidence="2">DMGB</strain>
    </source>
</reference>
<reference evidence="2" key="1">
    <citation type="journal article" date="2022" name="Virus Evol.">
        <title>Three new clades of putative viral RNA-dependent RNA polymerases with rare or unique catalytic triads discovered in libraries of ORFans from powdery mildews and the yeast of oenological interest Starmerella bacillaris.</title>
        <authorList>
            <person name="Forgia M."/>
            <person name="Chiapello M."/>
            <person name="Daghino S."/>
            <person name="Pacifico D."/>
            <person name="Crucitti D."/>
            <person name="Oliva D."/>
            <person name="Ayllon M."/>
            <person name="Turina M."/>
            <person name="Turina M."/>
        </authorList>
    </citation>
    <scope>NUCLEOTIDE SEQUENCE</scope>
    <source>
        <strain evidence="2">DMGB</strain>
    </source>
</reference>
<gene>
    <name evidence="2" type="primary">ORF1</name>
</gene>
<proteinExistence type="predicted"/>
<keyword evidence="2" id="KW-0548">Nucleotidyltransferase</keyword>
<name>A0AAT9QFI9_9VIRU</name>
<dbReference type="EMBL" id="OM262449">
    <property type="protein sequence ID" value="USW07198.1"/>
    <property type="molecule type" value="Genomic_RNA"/>
</dbReference>
<evidence type="ECO:0000313" key="2">
    <source>
        <dbReference type="EMBL" id="USW07198.1"/>
    </source>
</evidence>
<protein>
    <submittedName>
        <fullName evidence="2">RNA-dependent RNA polymerase</fullName>
    </submittedName>
</protein>
<accession>A0AAT9QFI9</accession>
<sequence>MEEFTQLPVNIESWALEEFRMAVKKTISNPLMRFYIPEDDPYSGNRDNTKKAQEGPQWRLTPTLPSKKRGVSKVAFVPRELKESRAAVVESAADLARIRLIDTDVRRLLQVDNRSKMDTSPLTLSRELIDSIRNRKRFGYKTQHNVDSRRWSYCRDFKKEGLTKPTQLVKVMLEELHNQWPEAIAFECPEFFDDWTYDLNGKIVKSVRGHGLGMCNSLTTLMQISIEEMNKTQLIDHKDLYPIFSGYNNDDAATVFETEQDAMLYAATDRANCIALGLTFKAKSTFVAPQHIVLCETYASSDPLINRKDSFHYMELANLLKAVNSTHAKDICRSMNLRNLPQWFVSEVVAYWDPVLFRNEFTRPKAAGGWFREINNGVDISFVGKQADVHLTQMEEAAEFVLSRFDRLEPLIWQKRYFKEPPTKRSQLYPKRWLKQRGEKMFIPIEDTFRSLTQSSENTRAWISLEHKLKTEFSKACRWWEKNSHRRRKWRDVYETYCDKNPKMDILPPEGYKIEDRGFEASTTKDVEFEHPYAVPDQKTDLWLYQSGLQTESYPRRLGHFGKLQLGSKEIDPKGKKGSAQRAITLRHLYGTDAVPLKVWNLYLIPSAETFKCWHNPFAVGRVYDEIYGSYKSVIPLYIPNAKKEMLAIRESHYGRALAWEEWMKIGSVNKADQVLVWLLRECWNHRDHPPEYLDDVVTLLRIHPGLGRFIRDLNVQNVDDTLELIWKWSQVFEKFLLDKNESKRIEKEMRDEAREIQKVSIGHKYDSYDLEDIRLHYATYNLPDGNSNYVELPKFENFDEEQQQSTQLEIEYEGETNFDFFEIPDEPPEVYPGEDPPNFDFMFEDREEETFAESSEVRELTFEDEGYFEDF</sequence>
<keyword evidence="2" id="KW-0696">RNA-directed RNA polymerase</keyword>
<evidence type="ECO:0000256" key="1">
    <source>
        <dbReference type="SAM" id="MobiDB-lite"/>
    </source>
</evidence>